<evidence type="ECO:0008006" key="4">
    <source>
        <dbReference type="Google" id="ProtNLM"/>
    </source>
</evidence>
<evidence type="ECO:0000256" key="1">
    <source>
        <dbReference type="SAM" id="Phobius"/>
    </source>
</evidence>
<proteinExistence type="predicted"/>
<keyword evidence="1" id="KW-1133">Transmembrane helix</keyword>
<evidence type="ECO:0000313" key="2">
    <source>
        <dbReference type="EMBL" id="MEQ2295786.1"/>
    </source>
</evidence>
<sequence length="115" mass="12807">MISGSKERAVVTILPFIILLTQFLYLRTAKTMTTSLYPAIIGGRKMPRDISGFDLVVNSCNRAENEPPLPLNGRCGFRSAVHWKNRAPCLLSLLQGQQSCEKHKNVQHGVMLAKL</sequence>
<dbReference type="EMBL" id="JAHRIP010039006">
    <property type="protein sequence ID" value="MEQ2295786.1"/>
    <property type="molecule type" value="Genomic_DNA"/>
</dbReference>
<keyword evidence="1" id="KW-0812">Transmembrane</keyword>
<evidence type="ECO:0000313" key="3">
    <source>
        <dbReference type="Proteomes" id="UP001469553"/>
    </source>
</evidence>
<keyword evidence="1" id="KW-0472">Membrane</keyword>
<organism evidence="2 3">
    <name type="scientific">Ameca splendens</name>
    <dbReference type="NCBI Taxonomy" id="208324"/>
    <lineage>
        <taxon>Eukaryota</taxon>
        <taxon>Metazoa</taxon>
        <taxon>Chordata</taxon>
        <taxon>Craniata</taxon>
        <taxon>Vertebrata</taxon>
        <taxon>Euteleostomi</taxon>
        <taxon>Actinopterygii</taxon>
        <taxon>Neopterygii</taxon>
        <taxon>Teleostei</taxon>
        <taxon>Neoteleostei</taxon>
        <taxon>Acanthomorphata</taxon>
        <taxon>Ovalentaria</taxon>
        <taxon>Atherinomorphae</taxon>
        <taxon>Cyprinodontiformes</taxon>
        <taxon>Goodeidae</taxon>
        <taxon>Ameca</taxon>
    </lineage>
</organism>
<reference evidence="2 3" key="1">
    <citation type="submission" date="2021-06" db="EMBL/GenBank/DDBJ databases">
        <authorList>
            <person name="Palmer J.M."/>
        </authorList>
    </citation>
    <scope>NUCLEOTIDE SEQUENCE [LARGE SCALE GENOMIC DNA]</scope>
    <source>
        <strain evidence="2 3">AS_MEX2019</strain>
        <tissue evidence="2">Muscle</tissue>
    </source>
</reference>
<keyword evidence="3" id="KW-1185">Reference proteome</keyword>
<accession>A0ABV0YQR5</accession>
<feature type="transmembrane region" description="Helical" evidence="1">
    <location>
        <begin position="9"/>
        <end position="26"/>
    </location>
</feature>
<name>A0ABV0YQR5_9TELE</name>
<comment type="caution">
    <text evidence="2">The sequence shown here is derived from an EMBL/GenBank/DDBJ whole genome shotgun (WGS) entry which is preliminary data.</text>
</comment>
<protein>
    <recommendedName>
        <fullName evidence="4">Secreted protein</fullName>
    </recommendedName>
</protein>
<dbReference type="Proteomes" id="UP001469553">
    <property type="component" value="Unassembled WGS sequence"/>
</dbReference>
<gene>
    <name evidence="2" type="ORF">AMECASPLE_018074</name>
</gene>